<evidence type="ECO:0000256" key="1">
    <source>
        <dbReference type="SAM" id="MobiDB-lite"/>
    </source>
</evidence>
<feature type="region of interest" description="Disordered" evidence="1">
    <location>
        <begin position="1"/>
        <end position="25"/>
    </location>
</feature>
<organism evidence="2 3">
    <name type="scientific">Solanum commersonii</name>
    <name type="common">Commerson's wild potato</name>
    <name type="synonym">Commerson's nightshade</name>
    <dbReference type="NCBI Taxonomy" id="4109"/>
    <lineage>
        <taxon>Eukaryota</taxon>
        <taxon>Viridiplantae</taxon>
        <taxon>Streptophyta</taxon>
        <taxon>Embryophyta</taxon>
        <taxon>Tracheophyta</taxon>
        <taxon>Spermatophyta</taxon>
        <taxon>Magnoliopsida</taxon>
        <taxon>eudicotyledons</taxon>
        <taxon>Gunneridae</taxon>
        <taxon>Pentapetalae</taxon>
        <taxon>asterids</taxon>
        <taxon>lamiids</taxon>
        <taxon>Solanales</taxon>
        <taxon>Solanaceae</taxon>
        <taxon>Solanoideae</taxon>
        <taxon>Solaneae</taxon>
        <taxon>Solanum</taxon>
    </lineage>
</organism>
<dbReference type="EMBL" id="JACXVP010000010">
    <property type="protein sequence ID" value="KAG5581228.1"/>
    <property type="molecule type" value="Genomic_DNA"/>
</dbReference>
<dbReference type="AlphaFoldDB" id="A0A9J5X1Q4"/>
<reference evidence="2 3" key="1">
    <citation type="submission" date="2020-09" db="EMBL/GenBank/DDBJ databases">
        <title>De no assembly of potato wild relative species, Solanum commersonii.</title>
        <authorList>
            <person name="Cho K."/>
        </authorList>
    </citation>
    <scope>NUCLEOTIDE SEQUENCE [LARGE SCALE GENOMIC DNA]</scope>
    <source>
        <strain evidence="2">LZ3.2</strain>
        <tissue evidence="2">Leaf</tissue>
    </source>
</reference>
<dbReference type="Proteomes" id="UP000824120">
    <property type="component" value="Chromosome 10"/>
</dbReference>
<comment type="caution">
    <text evidence="2">The sequence shown here is derived from an EMBL/GenBank/DDBJ whole genome shotgun (WGS) entry which is preliminary data.</text>
</comment>
<gene>
    <name evidence="2" type="ORF">H5410_051855</name>
</gene>
<name>A0A9J5X1Q4_SOLCO</name>
<proteinExistence type="predicted"/>
<evidence type="ECO:0000313" key="2">
    <source>
        <dbReference type="EMBL" id="KAG5581228.1"/>
    </source>
</evidence>
<protein>
    <submittedName>
        <fullName evidence="2">Uncharacterized protein</fullName>
    </submittedName>
</protein>
<accession>A0A9J5X1Q4</accession>
<feature type="compositionally biased region" description="Polar residues" evidence="1">
    <location>
        <begin position="9"/>
        <end position="25"/>
    </location>
</feature>
<keyword evidence="3" id="KW-1185">Reference proteome</keyword>
<sequence>MESVFLDEQTGQFSSSNDPKANFSNGSSWPRRVNWSIFKFKLALKQVNLHFADIRVLYIMDFS</sequence>
<evidence type="ECO:0000313" key="3">
    <source>
        <dbReference type="Proteomes" id="UP000824120"/>
    </source>
</evidence>